<feature type="transmembrane region" description="Helical" evidence="7">
    <location>
        <begin position="225"/>
        <end position="244"/>
    </location>
</feature>
<evidence type="ECO:0000256" key="3">
    <source>
        <dbReference type="ARBA" id="ARBA00022692"/>
    </source>
</evidence>
<dbReference type="Gene3D" id="1.20.1250.20">
    <property type="entry name" value="MFS general substrate transporter like domains"/>
    <property type="match status" value="3"/>
</dbReference>
<dbReference type="InterPro" id="IPR036259">
    <property type="entry name" value="MFS_trans_sf"/>
</dbReference>
<feature type="compositionally biased region" description="Basic and acidic residues" evidence="6">
    <location>
        <begin position="512"/>
        <end position="522"/>
    </location>
</feature>
<keyword evidence="3 7" id="KW-0812">Transmembrane</keyword>
<evidence type="ECO:0000256" key="1">
    <source>
        <dbReference type="ARBA" id="ARBA00004141"/>
    </source>
</evidence>
<dbReference type="KEGG" id="nve:5514819"/>
<feature type="domain" description="Major facilitator superfamily associated" evidence="8">
    <location>
        <begin position="31"/>
        <end position="483"/>
    </location>
</feature>
<dbReference type="GO" id="GO:0016020">
    <property type="term" value="C:membrane"/>
    <property type="evidence" value="ECO:0000318"/>
    <property type="project" value="GO_Central"/>
</dbReference>
<evidence type="ECO:0000256" key="4">
    <source>
        <dbReference type="ARBA" id="ARBA00022989"/>
    </source>
</evidence>
<dbReference type="InterPro" id="IPR051717">
    <property type="entry name" value="MFS_MFSD6"/>
</dbReference>
<accession>A7S080</accession>
<comment type="similarity">
    <text evidence="2">Belongs to the major facilitator superfamily. MFSD6 family.</text>
</comment>
<dbReference type="AlphaFoldDB" id="A7S080"/>
<evidence type="ECO:0000313" key="10">
    <source>
        <dbReference type="Proteomes" id="UP000001593"/>
    </source>
</evidence>
<dbReference type="HOGENOM" id="CLU_013133_2_1_1"/>
<evidence type="ECO:0000313" key="9">
    <source>
        <dbReference type="EMBL" id="EDO42916.1"/>
    </source>
</evidence>
<dbReference type="InParanoid" id="A7S080"/>
<feature type="transmembrane region" description="Helical" evidence="7">
    <location>
        <begin position="93"/>
        <end position="112"/>
    </location>
</feature>
<feature type="transmembrane region" description="Helical" evidence="7">
    <location>
        <begin position="182"/>
        <end position="204"/>
    </location>
</feature>
<evidence type="ECO:0000256" key="2">
    <source>
        <dbReference type="ARBA" id="ARBA00005241"/>
    </source>
</evidence>
<keyword evidence="4 7" id="KW-1133">Transmembrane helix</keyword>
<dbReference type="OrthoDB" id="5989317at2759"/>
<dbReference type="Pfam" id="PF12832">
    <property type="entry name" value="MFS_1_like"/>
    <property type="match status" value="1"/>
</dbReference>
<dbReference type="PANTHER" id="PTHR16172">
    <property type="entry name" value="MAJOR FACILITATOR SUPERFAMILY DOMAIN-CONTAINING PROTEIN 6-LIKE"/>
    <property type="match status" value="1"/>
</dbReference>
<feature type="region of interest" description="Disordered" evidence="6">
    <location>
        <begin position="507"/>
        <end position="529"/>
    </location>
</feature>
<dbReference type="SUPFAM" id="SSF103473">
    <property type="entry name" value="MFS general substrate transporter"/>
    <property type="match status" value="1"/>
</dbReference>
<feature type="transmembrane region" description="Helical" evidence="7">
    <location>
        <begin position="59"/>
        <end position="81"/>
    </location>
</feature>
<feature type="transmembrane region" description="Helical" evidence="7">
    <location>
        <begin position="481"/>
        <end position="499"/>
    </location>
</feature>
<evidence type="ECO:0000256" key="7">
    <source>
        <dbReference type="SAM" id="Phobius"/>
    </source>
</evidence>
<evidence type="ECO:0000259" key="8">
    <source>
        <dbReference type="Pfam" id="PF12832"/>
    </source>
</evidence>
<protein>
    <recommendedName>
        <fullName evidence="8">Major facilitator superfamily associated domain-containing protein</fullName>
    </recommendedName>
</protein>
<dbReference type="PANTHER" id="PTHR16172:SF2">
    <property type="entry name" value="MAJOR FACILITATOR SUPERFAMILY DOMAIN-CONTAINING PROTEIN 6"/>
    <property type="match status" value="1"/>
</dbReference>
<keyword evidence="5 7" id="KW-0472">Membrane</keyword>
<dbReference type="OMA" id="EYENINP"/>
<organism evidence="9 10">
    <name type="scientific">Nematostella vectensis</name>
    <name type="common">Starlet sea anemone</name>
    <dbReference type="NCBI Taxonomy" id="45351"/>
    <lineage>
        <taxon>Eukaryota</taxon>
        <taxon>Metazoa</taxon>
        <taxon>Cnidaria</taxon>
        <taxon>Anthozoa</taxon>
        <taxon>Hexacorallia</taxon>
        <taxon>Actiniaria</taxon>
        <taxon>Edwardsiidae</taxon>
        <taxon>Nematostella</taxon>
    </lineage>
</organism>
<keyword evidence="10" id="KW-1185">Reference proteome</keyword>
<dbReference type="Proteomes" id="UP000001593">
    <property type="component" value="Unassembled WGS sequence"/>
</dbReference>
<reference evidence="9 10" key="1">
    <citation type="journal article" date="2007" name="Science">
        <title>Sea anemone genome reveals ancestral eumetazoan gene repertoire and genomic organization.</title>
        <authorList>
            <person name="Putnam N.H."/>
            <person name="Srivastava M."/>
            <person name="Hellsten U."/>
            <person name="Dirks B."/>
            <person name="Chapman J."/>
            <person name="Salamov A."/>
            <person name="Terry A."/>
            <person name="Shapiro H."/>
            <person name="Lindquist E."/>
            <person name="Kapitonov V.V."/>
            <person name="Jurka J."/>
            <person name="Genikhovich G."/>
            <person name="Grigoriev I.V."/>
            <person name="Lucas S.M."/>
            <person name="Steele R.E."/>
            <person name="Finnerty J.R."/>
            <person name="Technau U."/>
            <person name="Martindale M.Q."/>
            <person name="Rokhsar D.S."/>
        </authorList>
    </citation>
    <scope>NUCLEOTIDE SEQUENCE [LARGE SCALE GENOMIC DNA]</scope>
    <source>
        <strain evidence="10">CH2 X CH6</strain>
    </source>
</reference>
<feature type="transmembrane region" description="Helical" evidence="7">
    <location>
        <begin position="34"/>
        <end position="53"/>
    </location>
</feature>
<evidence type="ECO:0000256" key="6">
    <source>
        <dbReference type="SAM" id="MobiDB-lite"/>
    </source>
</evidence>
<dbReference type="InterPro" id="IPR024989">
    <property type="entry name" value="MFS_assoc_dom"/>
</dbReference>
<sequence length="529" mass="58978">MAKDEDIPGDAATQDLKKDKVCGFNRKYLIPKGFYFFFFAAQGSLLPYLSLYLKQLELPASQVGIITGIKPYIAFFFIPVWSAIADKYRISRLLFFISTIAINLGLLSYAFAPMDLCEDKSLRNVTKFHRSVEFHGIPYNISYMERVTEMAQDSSDLTPWPQGDQIAFEGTDTYHSAKKTQVFLYLLLVTVFFTVISCPSLTFGDSATVQLLRENNETHKYGKQRLWGSIGWGMMAFLVGAAVSKTHLCPPGSAKRKDVNYYPCFYTYGGFMLIALFIGLKLDFEKNKSEPDNVLLEDIEIAEHSSEPPQRKSVLKGIQSLMTAHYMIFLTTVFYVGIAMGLIKVFLFWHLKDLGGTQMLFSIMSGVNCVAEVTVYFLSSRLISSFGAVRVLWLGLMCYSFRLFFYAFVKNPWYVIPIETLSGVTTAGVWASLMSFVGNTSVEGATFTLQGILHSVHWGLGHGCGEFIGGFFISAVGAPRTFALFGVLSLADLGAYVLIDHFATKTESPGDGYEKVSTKKSPETGVDDE</sequence>
<proteinExistence type="inferred from homology"/>
<feature type="transmembrane region" description="Helical" evidence="7">
    <location>
        <begin position="359"/>
        <end position="379"/>
    </location>
</feature>
<evidence type="ECO:0000256" key="5">
    <source>
        <dbReference type="ARBA" id="ARBA00023136"/>
    </source>
</evidence>
<feature type="transmembrane region" description="Helical" evidence="7">
    <location>
        <begin position="391"/>
        <end position="409"/>
    </location>
</feature>
<name>A7S080_NEMVE</name>
<comment type="subcellular location">
    <subcellularLocation>
        <location evidence="1">Membrane</location>
        <topology evidence="1">Multi-pass membrane protein</topology>
    </subcellularLocation>
</comment>
<dbReference type="PhylomeDB" id="A7S080"/>
<feature type="transmembrane region" description="Helical" evidence="7">
    <location>
        <begin position="259"/>
        <end position="280"/>
    </location>
</feature>
<dbReference type="eggNOG" id="KOG3762">
    <property type="taxonomic scope" value="Eukaryota"/>
</dbReference>
<gene>
    <name evidence="9" type="ORF">NEMVEDRAFT_v1g204788</name>
</gene>
<dbReference type="CDD" id="cd17335">
    <property type="entry name" value="MFS_MFSD6"/>
    <property type="match status" value="1"/>
</dbReference>
<feature type="transmembrane region" description="Helical" evidence="7">
    <location>
        <begin position="326"/>
        <end position="347"/>
    </location>
</feature>
<dbReference type="EMBL" id="DS469559">
    <property type="protein sequence ID" value="EDO42916.1"/>
    <property type="molecule type" value="Genomic_DNA"/>
</dbReference>